<keyword evidence="4" id="KW-0460">Magnesium</keyword>
<dbReference type="Pfam" id="PF05761">
    <property type="entry name" value="5_nucleotid"/>
    <property type="match status" value="1"/>
</dbReference>
<dbReference type="AlphaFoldDB" id="A0A485LMI6"/>
<evidence type="ECO:0000313" key="5">
    <source>
        <dbReference type="EMBL" id="KAF0686663.1"/>
    </source>
</evidence>
<dbReference type="Gene3D" id="3.40.50.1000">
    <property type="entry name" value="HAD superfamily/HAD-like"/>
    <property type="match status" value="1"/>
</dbReference>
<dbReference type="OrthoDB" id="10252832at2759"/>
<keyword evidence="2" id="KW-0479">Metal-binding</keyword>
<organism evidence="6 7">
    <name type="scientific">Aphanomyces stellatus</name>
    <dbReference type="NCBI Taxonomy" id="120398"/>
    <lineage>
        <taxon>Eukaryota</taxon>
        <taxon>Sar</taxon>
        <taxon>Stramenopiles</taxon>
        <taxon>Oomycota</taxon>
        <taxon>Saprolegniomycetes</taxon>
        <taxon>Saprolegniales</taxon>
        <taxon>Verrucalvaceae</taxon>
        <taxon>Aphanomyces</taxon>
    </lineage>
</organism>
<proteinExistence type="inferred from homology"/>
<dbReference type="EMBL" id="VJMH01006979">
    <property type="protein sequence ID" value="KAF0686663.1"/>
    <property type="molecule type" value="Genomic_DNA"/>
</dbReference>
<dbReference type="Proteomes" id="UP000332933">
    <property type="component" value="Unassembled WGS sequence"/>
</dbReference>
<sequence length="655" mass="72163">MTAASDVNATWLQRLATPLPAWCRTIHVAAATPVNGAAISTIVLPHCSHLPPPWPDFISLLATAVAYSSSSLESAVHVVVAIIEQECTLTNTTPCLPQDASATIATAIDALLRQEVTIHSSVVAIISPKHPLLHMHLHDPLGLPLDAIGRLVLVPLSFPPRHCRHLLDHVIDHGCIALLDVVISFLGHHLPSLLRTTSIDTWHAALQSCLVDSVDHGDASSFLSTHADGAAFREHYRRTYRASRRTLMRRSLDLADYSWLGFDVDGTLVEYRADALARRSFHVAVDHLVSIYPALAAQPRPTWNVPNVAQRCVAIDVERGNFLWIAADSCRVVRCIHGRATDRVDIATVYPNSDAPVRGMLLMHTVGDTTFAPLYAWLVDMVDSAFLRPQHDPPAAAHDEAAAAATYKHLSAVAKHAAAVFYHHDFDRLLESAPQDLVRAARRQTTWLLTRLGRTHGLFIVTNGSADHCDAVMTYAVGPAWRHHFELVVTGAKKDSFFDSPNTRRFTSTDGGGMEVALARGLVVAGGNAHALHAFLVRESTPSARVLYFGDHPVHDMQHPKHMPQWDTVGIVPELEPLTLPQQPWWRRGRSPGSVTQSPPTACHSRFFYFGDGEPRTAVGQSILEATSMCLPSVHALFETRQSKRRWWHYVFTPS</sequence>
<evidence type="ECO:0000313" key="6">
    <source>
        <dbReference type="EMBL" id="VFT98175.1"/>
    </source>
</evidence>
<dbReference type="GO" id="GO:0046872">
    <property type="term" value="F:metal ion binding"/>
    <property type="evidence" value="ECO:0007669"/>
    <property type="project" value="UniProtKB-KW"/>
</dbReference>
<dbReference type="SUPFAM" id="SSF56784">
    <property type="entry name" value="HAD-like"/>
    <property type="match status" value="1"/>
</dbReference>
<dbReference type="InterPro" id="IPR023214">
    <property type="entry name" value="HAD_sf"/>
</dbReference>
<dbReference type="InterPro" id="IPR036412">
    <property type="entry name" value="HAD-like_sf"/>
</dbReference>
<accession>A0A485LMI6</accession>
<keyword evidence="7" id="KW-1185">Reference proteome</keyword>
<reference evidence="6 7" key="1">
    <citation type="submission" date="2019-03" db="EMBL/GenBank/DDBJ databases">
        <authorList>
            <person name="Gaulin E."/>
            <person name="Dumas B."/>
        </authorList>
    </citation>
    <scope>NUCLEOTIDE SEQUENCE [LARGE SCALE GENOMIC DNA]</scope>
    <source>
        <strain evidence="6">CBS 568.67</strain>
    </source>
</reference>
<evidence type="ECO:0000256" key="4">
    <source>
        <dbReference type="ARBA" id="ARBA00022842"/>
    </source>
</evidence>
<dbReference type="PANTHER" id="PTHR12103">
    <property type="entry name" value="5'-NUCLEOTIDASE DOMAIN-CONTAINING"/>
    <property type="match status" value="1"/>
</dbReference>
<evidence type="ECO:0000256" key="1">
    <source>
        <dbReference type="ARBA" id="ARBA00009589"/>
    </source>
</evidence>
<evidence type="ECO:0000256" key="2">
    <source>
        <dbReference type="ARBA" id="ARBA00022723"/>
    </source>
</evidence>
<comment type="similarity">
    <text evidence="1">Belongs to the 5'(3')-deoxyribonucleotidase family.</text>
</comment>
<protein>
    <submittedName>
        <fullName evidence="6">Aste57867_21505 protein</fullName>
    </submittedName>
</protein>
<keyword evidence="3" id="KW-0378">Hydrolase</keyword>
<evidence type="ECO:0000256" key="3">
    <source>
        <dbReference type="ARBA" id="ARBA00022801"/>
    </source>
</evidence>
<dbReference type="InterPro" id="IPR008380">
    <property type="entry name" value="HAD-SF_hydro_IG_5-nucl"/>
</dbReference>
<reference evidence="5" key="2">
    <citation type="submission" date="2019-06" db="EMBL/GenBank/DDBJ databases">
        <title>Genomics analysis of Aphanomyces spp. identifies a new class of oomycete effector associated with host adaptation.</title>
        <authorList>
            <person name="Gaulin E."/>
        </authorList>
    </citation>
    <scope>NUCLEOTIDE SEQUENCE</scope>
    <source>
        <strain evidence="5">CBS 578.67</strain>
    </source>
</reference>
<gene>
    <name evidence="6" type="primary">Aste57867_21505</name>
    <name evidence="5" type="ORF">As57867_021436</name>
    <name evidence="6" type="ORF">ASTE57867_21505</name>
</gene>
<dbReference type="PANTHER" id="PTHR12103:SF12">
    <property type="entry name" value="FI20020P1"/>
    <property type="match status" value="1"/>
</dbReference>
<dbReference type="EMBL" id="CAADRA010007005">
    <property type="protein sequence ID" value="VFT98175.1"/>
    <property type="molecule type" value="Genomic_DNA"/>
</dbReference>
<evidence type="ECO:0000313" key="7">
    <source>
        <dbReference type="Proteomes" id="UP000332933"/>
    </source>
</evidence>
<name>A0A485LMI6_9STRA</name>
<dbReference type="GO" id="GO:0008253">
    <property type="term" value="F:5'-nucleotidase activity"/>
    <property type="evidence" value="ECO:0007669"/>
    <property type="project" value="TreeGrafter"/>
</dbReference>